<comment type="similarity">
    <text evidence="1">Belongs to the class-II aminoacyl-tRNA synthetase family.</text>
</comment>
<dbReference type="InterPro" id="IPR004522">
    <property type="entry name" value="Asn-tRNA-ligase"/>
</dbReference>
<protein>
    <recommendedName>
        <fullName evidence="2 8">Asparagine--tRNA ligase</fullName>
        <ecNumber evidence="2 8">6.1.1.22</ecNumber>
    </recommendedName>
</protein>
<evidence type="ECO:0000313" key="10">
    <source>
        <dbReference type="EMBL" id="MBE5727864.1"/>
    </source>
</evidence>
<dbReference type="EMBL" id="JADFAQ010000011">
    <property type="protein sequence ID" value="MBE5727864.1"/>
    <property type="molecule type" value="Genomic_DNA"/>
</dbReference>
<evidence type="ECO:0000256" key="3">
    <source>
        <dbReference type="ARBA" id="ARBA00022598"/>
    </source>
</evidence>
<dbReference type="GO" id="GO:0003676">
    <property type="term" value="F:nucleic acid binding"/>
    <property type="evidence" value="ECO:0007669"/>
    <property type="project" value="InterPro"/>
</dbReference>
<evidence type="ECO:0000313" key="11">
    <source>
        <dbReference type="Proteomes" id="UP000763484"/>
    </source>
</evidence>
<evidence type="ECO:0000259" key="9">
    <source>
        <dbReference type="PROSITE" id="PS50862"/>
    </source>
</evidence>
<dbReference type="Gene3D" id="3.30.930.10">
    <property type="entry name" value="Bira Bifunctional Protein, Domain 2"/>
    <property type="match status" value="1"/>
</dbReference>
<dbReference type="Proteomes" id="UP000763484">
    <property type="component" value="Unassembled WGS sequence"/>
</dbReference>
<keyword evidence="4" id="KW-0547">Nucleotide-binding</keyword>
<dbReference type="NCBIfam" id="TIGR00457">
    <property type="entry name" value="asnS"/>
    <property type="match status" value="1"/>
</dbReference>
<dbReference type="InterPro" id="IPR004365">
    <property type="entry name" value="NA-bd_OB_tRNA"/>
</dbReference>
<keyword evidence="6" id="KW-0648">Protein biosynthesis</keyword>
<dbReference type="PANTHER" id="PTHR22594">
    <property type="entry name" value="ASPARTYL/LYSYL-TRNA SYNTHETASE"/>
    <property type="match status" value="1"/>
</dbReference>
<dbReference type="Pfam" id="PF00152">
    <property type="entry name" value="tRNA-synt_2"/>
    <property type="match status" value="1"/>
</dbReference>
<accession>A0A8T3UYH1</accession>
<keyword evidence="5" id="KW-0067">ATP-binding</keyword>
<dbReference type="SUPFAM" id="SSF50249">
    <property type="entry name" value="Nucleic acid-binding proteins"/>
    <property type="match status" value="1"/>
</dbReference>
<sequence>MVLIKDILSPEYEGKTVSIKGFANSVRKGKNNVFIMLRDPTGLIQCVSHAGESPFELTDTITRESSMEVEGTIKQDQRAEGGYELHIGSIKIFGLAEPFPLKKGHNKVYLFDNRHLWFRSVRVTSIMKIRSTVFESIHSFFKENGFYEIQSPSFVGGSVEGGSTLFNVDYFGKKAYLTQSWQLYAEAMVDSLWKIYTVAPSFRAEKSRTWRHLTEFWHAEAEVAFADNNDIMDIEEKLIKYVVKTVLEKNQRELEILKRDVKILENVVNKPFLRMRYEEIIDLANKNGLKLEYGADLGADEERVITSKLETPVFSMNYPIKLKPFYHKPDPSDPSHVLCNDLLAPEGYGEIVGAGQRVDDKETLIKRIEEEGLDVKDYEWYIDLRRYGAIPHSGFGLGVDRLVMWICKLPHIAYAVPFPRTMRRLKP</sequence>
<gene>
    <name evidence="10" type="primary">asnS</name>
    <name evidence="10" type="ORF">IHE50_00385</name>
</gene>
<dbReference type="InterPro" id="IPR045864">
    <property type="entry name" value="aa-tRNA-synth_II/BPL/LPL"/>
</dbReference>
<dbReference type="GO" id="GO:0006421">
    <property type="term" value="P:asparaginyl-tRNA aminoacylation"/>
    <property type="evidence" value="ECO:0007669"/>
    <property type="project" value="UniProtKB-UniRule"/>
</dbReference>
<dbReference type="InterPro" id="IPR004364">
    <property type="entry name" value="Aa-tRNA-synt_II"/>
</dbReference>
<dbReference type="NCBIfam" id="NF003037">
    <property type="entry name" value="PRK03932.1"/>
    <property type="match status" value="1"/>
</dbReference>
<evidence type="ECO:0000256" key="1">
    <source>
        <dbReference type="ARBA" id="ARBA00008226"/>
    </source>
</evidence>
<reference evidence="10 11" key="1">
    <citation type="submission" date="2020-09" db="EMBL/GenBank/DDBJ databases">
        <title>Genomic characterization of a novel Parvarchaeota family in acid mine drainage sediments.</title>
        <authorList>
            <person name="Luo Z.-H."/>
        </authorList>
    </citation>
    <scope>NUCLEOTIDE SEQUENCE [LARGE SCALE GENOMIC DNA]</scope>
    <source>
        <strain evidence="10">TL1-5_bins.178</strain>
    </source>
</reference>
<dbReference type="GO" id="GO:0004816">
    <property type="term" value="F:asparagine-tRNA ligase activity"/>
    <property type="evidence" value="ECO:0007669"/>
    <property type="project" value="UniProtKB-UniRule"/>
</dbReference>
<dbReference type="InterPro" id="IPR012340">
    <property type="entry name" value="NA-bd_OB-fold"/>
</dbReference>
<proteinExistence type="inferred from homology"/>
<dbReference type="Gene3D" id="2.40.50.140">
    <property type="entry name" value="Nucleic acid-binding proteins"/>
    <property type="match status" value="1"/>
</dbReference>
<evidence type="ECO:0000256" key="5">
    <source>
        <dbReference type="ARBA" id="ARBA00022840"/>
    </source>
</evidence>
<keyword evidence="3 10" id="KW-0436">Ligase</keyword>
<dbReference type="PRINTS" id="PR01042">
    <property type="entry name" value="TRNASYNTHASP"/>
</dbReference>
<dbReference type="PROSITE" id="PS50862">
    <property type="entry name" value="AA_TRNA_LIGASE_II"/>
    <property type="match status" value="1"/>
</dbReference>
<evidence type="ECO:0000256" key="4">
    <source>
        <dbReference type="ARBA" id="ARBA00022741"/>
    </source>
</evidence>
<name>A0A8T3UYH1_9ARCH</name>
<dbReference type="GO" id="GO:0005524">
    <property type="term" value="F:ATP binding"/>
    <property type="evidence" value="ECO:0007669"/>
    <property type="project" value="UniProtKB-KW"/>
</dbReference>
<dbReference type="SUPFAM" id="SSF55681">
    <property type="entry name" value="Class II aaRS and biotin synthetases"/>
    <property type="match status" value="1"/>
</dbReference>
<dbReference type="CDD" id="cd00776">
    <property type="entry name" value="AsxRS_core"/>
    <property type="match status" value="1"/>
</dbReference>
<dbReference type="EC" id="6.1.1.22" evidence="2 8"/>
<dbReference type="AlphaFoldDB" id="A0A8T3UYH1"/>
<keyword evidence="7" id="KW-0030">Aminoacyl-tRNA synthetase</keyword>
<evidence type="ECO:0000256" key="7">
    <source>
        <dbReference type="ARBA" id="ARBA00023146"/>
    </source>
</evidence>
<dbReference type="InterPro" id="IPR002312">
    <property type="entry name" value="Asp/Asn-tRNA-synth_IIb"/>
</dbReference>
<organism evidence="10 11">
    <name type="scientific">Candidatus Acidifodinimicrobium mancum</name>
    <dbReference type="NCBI Taxonomy" id="2898728"/>
    <lineage>
        <taxon>Archaea</taxon>
        <taxon>Candidatus Parvarchaeota</taxon>
        <taxon>Candidatus Acidifodinimicrobiaceae</taxon>
        <taxon>Candidatus Acidifodinimicrobium</taxon>
    </lineage>
</organism>
<dbReference type="Pfam" id="PF01336">
    <property type="entry name" value="tRNA_anti-codon"/>
    <property type="match status" value="1"/>
</dbReference>
<evidence type="ECO:0000256" key="6">
    <source>
        <dbReference type="ARBA" id="ARBA00022917"/>
    </source>
</evidence>
<dbReference type="InterPro" id="IPR006195">
    <property type="entry name" value="aa-tRNA-synth_II"/>
</dbReference>
<evidence type="ECO:0000256" key="2">
    <source>
        <dbReference type="ARBA" id="ARBA00012816"/>
    </source>
</evidence>
<dbReference type="NCBIfam" id="NF003483">
    <property type="entry name" value="PRK05159.1"/>
    <property type="match status" value="1"/>
</dbReference>
<dbReference type="PANTHER" id="PTHR22594:SF34">
    <property type="entry name" value="ASPARAGINE--TRNA LIGASE, MITOCHONDRIAL-RELATED"/>
    <property type="match status" value="1"/>
</dbReference>
<feature type="domain" description="Aminoacyl-transfer RNA synthetases class-II family profile" evidence="9">
    <location>
        <begin position="127"/>
        <end position="427"/>
    </location>
</feature>
<evidence type="ECO:0000256" key="8">
    <source>
        <dbReference type="NCBIfam" id="TIGR00457"/>
    </source>
</evidence>
<comment type="caution">
    <text evidence="10">The sequence shown here is derived from an EMBL/GenBank/DDBJ whole genome shotgun (WGS) entry which is preliminary data.</text>
</comment>